<evidence type="ECO:0000313" key="2">
    <source>
        <dbReference type="EMBL" id="CAE8620901.1"/>
    </source>
</evidence>
<comment type="caution">
    <text evidence="2">The sequence shown here is derived from an EMBL/GenBank/DDBJ whole genome shotgun (WGS) entry which is preliminary data.</text>
</comment>
<evidence type="ECO:0000256" key="1">
    <source>
        <dbReference type="SAM" id="Phobius"/>
    </source>
</evidence>
<feature type="transmembrane region" description="Helical" evidence="1">
    <location>
        <begin position="127"/>
        <end position="154"/>
    </location>
</feature>
<organism evidence="2 3">
    <name type="scientific">Polarella glacialis</name>
    <name type="common">Dinoflagellate</name>
    <dbReference type="NCBI Taxonomy" id="89957"/>
    <lineage>
        <taxon>Eukaryota</taxon>
        <taxon>Sar</taxon>
        <taxon>Alveolata</taxon>
        <taxon>Dinophyceae</taxon>
        <taxon>Suessiales</taxon>
        <taxon>Suessiaceae</taxon>
        <taxon>Polarella</taxon>
    </lineage>
</organism>
<keyword evidence="1" id="KW-0812">Transmembrane</keyword>
<keyword evidence="3" id="KW-1185">Reference proteome</keyword>
<keyword evidence="1" id="KW-1133">Transmembrane helix</keyword>
<sequence length="155" mass="17751">MVADTQVDKKELWRDVELIRNFAGDDTEGLYDEILRTASWKCQLSETKDFRTGSYFLRYDRDGKMKMGGMQTAGYKWGSVPRLDALLERLLKKFGLTGDPPGIGMYWFSDGDAGVGSHRHSKWSARLLVAVSVIFDFIVTFLLLFVVVLFMLFLF</sequence>
<dbReference type="AlphaFoldDB" id="A0A813G431"/>
<dbReference type="Proteomes" id="UP000654075">
    <property type="component" value="Unassembled WGS sequence"/>
</dbReference>
<proteinExistence type="predicted"/>
<protein>
    <submittedName>
        <fullName evidence="2">Uncharacterized protein</fullName>
    </submittedName>
</protein>
<gene>
    <name evidence="2" type="ORF">PGLA1383_LOCUS38427</name>
</gene>
<reference evidence="2" key="1">
    <citation type="submission" date="2021-02" db="EMBL/GenBank/DDBJ databases">
        <authorList>
            <person name="Dougan E. K."/>
            <person name="Rhodes N."/>
            <person name="Thang M."/>
            <person name="Chan C."/>
        </authorList>
    </citation>
    <scope>NUCLEOTIDE SEQUENCE</scope>
</reference>
<keyword evidence="1" id="KW-0472">Membrane</keyword>
<name>A0A813G431_POLGL</name>
<dbReference type="EMBL" id="CAJNNV010027602">
    <property type="protein sequence ID" value="CAE8620901.1"/>
    <property type="molecule type" value="Genomic_DNA"/>
</dbReference>
<accession>A0A813G431</accession>
<evidence type="ECO:0000313" key="3">
    <source>
        <dbReference type="Proteomes" id="UP000654075"/>
    </source>
</evidence>